<keyword evidence="2" id="KW-1185">Reference proteome</keyword>
<accession>A0A314UER7</accession>
<protein>
    <submittedName>
        <fullName evidence="1">Uncharacterized protein</fullName>
    </submittedName>
</protein>
<comment type="caution">
    <text evidence="1">The sequence shown here is derived from an EMBL/GenBank/DDBJ whole genome shotgun (WGS) entry which is preliminary data.</text>
</comment>
<name>A0A314UER7_PRUYE</name>
<reference evidence="1 2" key="1">
    <citation type="submission" date="2018-02" db="EMBL/GenBank/DDBJ databases">
        <title>Draft genome of wild Prunus yedoensis var. nudiflora.</title>
        <authorList>
            <person name="Baek S."/>
            <person name="Kim J.-H."/>
            <person name="Choi K."/>
            <person name="Kim G.-B."/>
            <person name="Cho A."/>
            <person name="Jang H."/>
            <person name="Shin C.-H."/>
            <person name="Yu H.-J."/>
            <person name="Mun J.-H."/>
        </authorList>
    </citation>
    <scope>NUCLEOTIDE SEQUENCE [LARGE SCALE GENOMIC DNA]</scope>
    <source>
        <strain evidence="2">cv. Jeju island</strain>
        <tissue evidence="1">Leaf</tissue>
    </source>
</reference>
<dbReference type="Proteomes" id="UP000250321">
    <property type="component" value="Unassembled WGS sequence"/>
</dbReference>
<proteinExistence type="predicted"/>
<sequence>MDNKITIKDAKQRMTEVFRSSSNRPREIEQLLSLCDDEKVVGEFIVTQLYNRVMRINVRAWQPGKDIITIEDLCDPEKNPVPIMNLVNPWHICFQSNTYGRKLLKEIDDVIEYKGIAEVLIKDLKLLAKKV</sequence>
<dbReference type="EMBL" id="PJQY01003622">
    <property type="protein sequence ID" value="PQM35841.1"/>
    <property type="molecule type" value="Genomic_DNA"/>
</dbReference>
<evidence type="ECO:0000313" key="2">
    <source>
        <dbReference type="Proteomes" id="UP000250321"/>
    </source>
</evidence>
<organism evidence="1 2">
    <name type="scientific">Prunus yedoensis var. nudiflora</name>
    <dbReference type="NCBI Taxonomy" id="2094558"/>
    <lineage>
        <taxon>Eukaryota</taxon>
        <taxon>Viridiplantae</taxon>
        <taxon>Streptophyta</taxon>
        <taxon>Embryophyta</taxon>
        <taxon>Tracheophyta</taxon>
        <taxon>Spermatophyta</taxon>
        <taxon>Magnoliopsida</taxon>
        <taxon>eudicotyledons</taxon>
        <taxon>Gunneridae</taxon>
        <taxon>Pentapetalae</taxon>
        <taxon>rosids</taxon>
        <taxon>fabids</taxon>
        <taxon>Rosales</taxon>
        <taxon>Rosaceae</taxon>
        <taxon>Amygdaloideae</taxon>
        <taxon>Amygdaleae</taxon>
        <taxon>Prunus</taxon>
    </lineage>
</organism>
<dbReference type="AlphaFoldDB" id="A0A314UER7"/>
<evidence type="ECO:0000313" key="1">
    <source>
        <dbReference type="EMBL" id="PQM35841.1"/>
    </source>
</evidence>
<gene>
    <name evidence="1" type="ORF">Pyn_18655</name>
</gene>